<feature type="transmembrane region" description="Helical" evidence="7">
    <location>
        <begin position="91"/>
        <end position="117"/>
    </location>
</feature>
<dbReference type="AlphaFoldDB" id="A0A1I4QS21"/>
<evidence type="ECO:0000256" key="4">
    <source>
        <dbReference type="ARBA" id="ARBA00022748"/>
    </source>
</evidence>
<feature type="transmembrane region" description="Helical" evidence="7">
    <location>
        <begin position="129"/>
        <end position="153"/>
    </location>
</feature>
<accession>A0A1I4QS21</accession>
<feature type="transmembrane region" description="Helical" evidence="7">
    <location>
        <begin position="173"/>
        <end position="195"/>
    </location>
</feature>
<keyword evidence="5 7" id="KW-1133">Transmembrane helix</keyword>
<gene>
    <name evidence="9" type="ORF">CXZ10_03570</name>
</gene>
<dbReference type="OrthoDB" id="9803065at2"/>
<keyword evidence="4" id="KW-0201">Cytochrome c-type biogenesis</keyword>
<evidence type="ECO:0000256" key="5">
    <source>
        <dbReference type="ARBA" id="ARBA00022989"/>
    </source>
</evidence>
<evidence type="ECO:0000256" key="6">
    <source>
        <dbReference type="ARBA" id="ARBA00023136"/>
    </source>
</evidence>
<dbReference type="RefSeq" id="WP_101287554.1">
    <property type="nucleotide sequence ID" value="NZ_FOUQ01000001.1"/>
</dbReference>
<evidence type="ECO:0000313" key="9">
    <source>
        <dbReference type="EMBL" id="PKR90461.1"/>
    </source>
</evidence>
<dbReference type="GO" id="GO:0016020">
    <property type="term" value="C:membrane"/>
    <property type="evidence" value="ECO:0007669"/>
    <property type="project" value="UniProtKB-SubCell"/>
</dbReference>
<feature type="transmembrane region" description="Helical" evidence="7">
    <location>
        <begin position="6"/>
        <end position="27"/>
    </location>
</feature>
<dbReference type="GO" id="GO:0017004">
    <property type="term" value="P:cytochrome complex assembly"/>
    <property type="evidence" value="ECO:0007669"/>
    <property type="project" value="UniProtKB-KW"/>
</dbReference>
<evidence type="ECO:0000256" key="2">
    <source>
        <dbReference type="ARBA" id="ARBA00006143"/>
    </source>
</evidence>
<dbReference type="PANTHER" id="PTHR31272">
    <property type="entry name" value="CYTOCHROME C-TYPE BIOGENESIS PROTEIN HI_1454-RELATED"/>
    <property type="match status" value="1"/>
</dbReference>
<comment type="subcellular location">
    <subcellularLocation>
        <location evidence="1">Membrane</location>
        <topology evidence="1">Multi-pass membrane protein</topology>
    </subcellularLocation>
</comment>
<comment type="caution">
    <text evidence="9">The sequence shown here is derived from an EMBL/GenBank/DDBJ whole genome shotgun (WGS) entry which is preliminary data.</text>
</comment>
<evidence type="ECO:0000259" key="8">
    <source>
        <dbReference type="Pfam" id="PF02683"/>
    </source>
</evidence>
<comment type="similarity">
    <text evidence="2">Belongs to the DsbD family.</text>
</comment>
<keyword evidence="6 7" id="KW-0472">Membrane</keyword>
<feature type="transmembrane region" description="Helical" evidence="7">
    <location>
        <begin position="207"/>
        <end position="228"/>
    </location>
</feature>
<evidence type="ECO:0000313" key="10">
    <source>
        <dbReference type="Proteomes" id="UP000233491"/>
    </source>
</evidence>
<dbReference type="Pfam" id="PF02683">
    <property type="entry name" value="DsbD_TM"/>
    <property type="match status" value="1"/>
</dbReference>
<dbReference type="InterPro" id="IPR003834">
    <property type="entry name" value="Cyt_c_assmbl_TM_dom"/>
</dbReference>
<name>A0A1I4QS21_9HYPH</name>
<dbReference type="InterPro" id="IPR051790">
    <property type="entry name" value="Cytochrome_c-biogenesis_DsbD"/>
</dbReference>
<evidence type="ECO:0000256" key="7">
    <source>
        <dbReference type="SAM" id="Phobius"/>
    </source>
</evidence>
<protein>
    <submittedName>
        <fullName evidence="9">Cytochrome C biogenesis protein</fullName>
    </submittedName>
</protein>
<dbReference type="PANTHER" id="PTHR31272:SF4">
    <property type="entry name" value="CYTOCHROME C-TYPE BIOGENESIS PROTEIN HI_1454-RELATED"/>
    <property type="match status" value="1"/>
</dbReference>
<reference evidence="9 10" key="1">
    <citation type="submission" date="2017-12" db="EMBL/GenBank/DDBJ databases">
        <title>Anaerobic carbon monoxide metabolism by Pleomorphomonas carboxyditropha sp. nov., a new mesophilic hydrogenogenic carboxidotroph.</title>
        <authorList>
            <person name="Esquivel-Elizondo S."/>
            <person name="Krajmalnik-Brown R."/>
        </authorList>
    </citation>
    <scope>NUCLEOTIDE SEQUENCE [LARGE SCALE GENOMIC DNA]</scope>
    <source>
        <strain evidence="9 10">R5-392</strain>
    </source>
</reference>
<keyword evidence="3 7" id="KW-0812">Transmembrane</keyword>
<evidence type="ECO:0000256" key="3">
    <source>
        <dbReference type="ARBA" id="ARBA00022692"/>
    </source>
</evidence>
<organism evidence="9 10">
    <name type="scientific">Pleomorphomonas diazotrophica</name>
    <dbReference type="NCBI Taxonomy" id="1166257"/>
    <lineage>
        <taxon>Bacteria</taxon>
        <taxon>Pseudomonadati</taxon>
        <taxon>Pseudomonadota</taxon>
        <taxon>Alphaproteobacteria</taxon>
        <taxon>Hyphomicrobiales</taxon>
        <taxon>Pleomorphomonadaceae</taxon>
        <taxon>Pleomorphomonas</taxon>
    </lineage>
</organism>
<keyword evidence="10" id="KW-1185">Reference proteome</keyword>
<dbReference type="Proteomes" id="UP000233491">
    <property type="component" value="Unassembled WGS sequence"/>
</dbReference>
<feature type="domain" description="Cytochrome C biogenesis protein transmembrane" evidence="8">
    <location>
        <begin position="5"/>
        <end position="205"/>
    </location>
</feature>
<evidence type="ECO:0000256" key="1">
    <source>
        <dbReference type="ARBA" id="ARBA00004141"/>
    </source>
</evidence>
<proteinExistence type="inferred from homology"/>
<sequence length="246" mass="26313">MDANVTLIAAFGAGLLSFVSPCVLPLVPPYLGFLTGASIEELTGEEMTRLAAKRRAAEVALSFILGFTCVFVTLGATASVFGQILRQWSEVLGVLAGLFIIVMGLHFLGLFRVALFYREARFHDFRVRAGLGGAFLLGLAFAFGWTPCIGPVLATILSVAGSRDTVGDGALLLAVYSLGLGVPFLIAALFAARFVLFMRRFRRHFPLVERAMGGVLVVTGALFLSGGMQRASFWLLENFPALSTIG</sequence>
<dbReference type="EMBL" id="PJNW01000002">
    <property type="protein sequence ID" value="PKR90461.1"/>
    <property type="molecule type" value="Genomic_DNA"/>
</dbReference>
<feature type="transmembrane region" description="Helical" evidence="7">
    <location>
        <begin position="59"/>
        <end position="85"/>
    </location>
</feature>